<accession>A0A8I2YK32</accession>
<dbReference type="Proteomes" id="UP000683000">
    <property type="component" value="Unassembled WGS sequence"/>
</dbReference>
<organism evidence="2 3">
    <name type="scientific">Boletus reticuloceps</name>
    <dbReference type="NCBI Taxonomy" id="495285"/>
    <lineage>
        <taxon>Eukaryota</taxon>
        <taxon>Fungi</taxon>
        <taxon>Dikarya</taxon>
        <taxon>Basidiomycota</taxon>
        <taxon>Agaricomycotina</taxon>
        <taxon>Agaricomycetes</taxon>
        <taxon>Agaricomycetidae</taxon>
        <taxon>Boletales</taxon>
        <taxon>Boletineae</taxon>
        <taxon>Boletaceae</taxon>
        <taxon>Boletoideae</taxon>
        <taxon>Boletus</taxon>
    </lineage>
</organism>
<evidence type="ECO:0000256" key="1">
    <source>
        <dbReference type="SAM" id="MobiDB-lite"/>
    </source>
</evidence>
<feature type="compositionally biased region" description="Basic and acidic residues" evidence="1">
    <location>
        <begin position="229"/>
        <end position="245"/>
    </location>
</feature>
<sequence>MDRPPKKPRLLQGPDGFAKPKPTSRYKPPESITNFVSAFDNPVKSTASPSRKKPAHDRPRNPFVDFDVPREPEAGPSKPSVPKRQLKHASFAHPPRTAKADQDKPLPSLKVLHQPVFLPQTTNVAPSHKTAGATPSSLQPTLKPPYEKPRSILKPPPLPIPPLTKPSAPLKHLAPPPMPSHRPPSPVKPMKTIRTTNVAQATDPTKEGTGAELLSIFLQQHGHTFTSSTERERQRGVMVSPDKRSRTKDPTFVRYVVEAPVTSHLPFTHASLCSGGLAERVQHRLACVETDFVLWRRQVEHKRECGTQLTSDMALRILRVLDVAHVPERSRFARAAGPRAGLALCRLTRRHALVSGDLTLGTYVVLFRFGPTHGGRSAVSSVDLFEEGNDVMVWLPWHKVELVGAEACAGLLERVRALDTLTPPHSLLVVSRFCLVAPKPLGECDLT</sequence>
<dbReference type="OrthoDB" id="3215163at2759"/>
<dbReference type="EMBL" id="JAGFBS010000019">
    <property type="protein sequence ID" value="KAG6374004.1"/>
    <property type="molecule type" value="Genomic_DNA"/>
</dbReference>
<feature type="region of interest" description="Disordered" evidence="1">
    <location>
        <begin position="1"/>
        <end position="167"/>
    </location>
</feature>
<proteinExistence type="predicted"/>
<gene>
    <name evidence="2" type="ORF">JVT61DRAFT_4639</name>
</gene>
<protein>
    <submittedName>
        <fullName evidence="2">Uncharacterized protein</fullName>
    </submittedName>
</protein>
<dbReference type="AlphaFoldDB" id="A0A8I2YK32"/>
<keyword evidence="3" id="KW-1185">Reference proteome</keyword>
<comment type="caution">
    <text evidence="2">The sequence shown here is derived from an EMBL/GenBank/DDBJ whole genome shotgun (WGS) entry which is preliminary data.</text>
</comment>
<evidence type="ECO:0000313" key="2">
    <source>
        <dbReference type="EMBL" id="KAG6374004.1"/>
    </source>
</evidence>
<feature type="region of interest" description="Disordered" evidence="1">
    <location>
        <begin position="224"/>
        <end position="245"/>
    </location>
</feature>
<feature type="compositionally biased region" description="Pro residues" evidence="1">
    <location>
        <begin position="154"/>
        <end position="164"/>
    </location>
</feature>
<name>A0A8I2YK32_9AGAM</name>
<reference evidence="2" key="1">
    <citation type="submission" date="2021-03" db="EMBL/GenBank/DDBJ databases">
        <title>Evolutionary innovations through gain and loss of genes in the ectomycorrhizal Boletales.</title>
        <authorList>
            <person name="Wu G."/>
            <person name="Miyauchi S."/>
            <person name="Morin E."/>
            <person name="Yang Z.-L."/>
            <person name="Xu J."/>
            <person name="Martin F.M."/>
        </authorList>
    </citation>
    <scope>NUCLEOTIDE SEQUENCE</scope>
    <source>
        <strain evidence="2">BR01</strain>
    </source>
</reference>
<evidence type="ECO:0000313" key="3">
    <source>
        <dbReference type="Proteomes" id="UP000683000"/>
    </source>
</evidence>